<accession>A0ABS2QCR6</accession>
<organism evidence="10 11">
    <name type="scientific">Sporolactobacillus spathodeae</name>
    <dbReference type="NCBI Taxonomy" id="1465502"/>
    <lineage>
        <taxon>Bacteria</taxon>
        <taxon>Bacillati</taxon>
        <taxon>Bacillota</taxon>
        <taxon>Bacilli</taxon>
        <taxon>Bacillales</taxon>
        <taxon>Sporolactobacillaceae</taxon>
        <taxon>Sporolactobacillus</taxon>
    </lineage>
</organism>
<feature type="binding site" evidence="8">
    <location>
        <position position="57"/>
    </location>
    <ligand>
        <name>Mg(2+)</name>
        <dbReference type="ChEBI" id="CHEBI:18420"/>
    </ligand>
</feature>
<dbReference type="InterPro" id="IPR008278">
    <property type="entry name" value="4-PPantetheinyl_Trfase_dom"/>
</dbReference>
<dbReference type="RefSeq" id="WP_205007489.1">
    <property type="nucleotide sequence ID" value="NZ_CBCRXA010000005.1"/>
</dbReference>
<keyword evidence="3 8" id="KW-0479">Metal-binding</keyword>
<evidence type="ECO:0000313" key="11">
    <source>
        <dbReference type="Proteomes" id="UP000823201"/>
    </source>
</evidence>
<comment type="catalytic activity">
    <reaction evidence="8">
        <text>apo-[ACP] + CoA = holo-[ACP] + adenosine 3',5'-bisphosphate + H(+)</text>
        <dbReference type="Rhea" id="RHEA:12068"/>
        <dbReference type="Rhea" id="RHEA-COMP:9685"/>
        <dbReference type="Rhea" id="RHEA-COMP:9690"/>
        <dbReference type="ChEBI" id="CHEBI:15378"/>
        <dbReference type="ChEBI" id="CHEBI:29999"/>
        <dbReference type="ChEBI" id="CHEBI:57287"/>
        <dbReference type="ChEBI" id="CHEBI:58343"/>
        <dbReference type="ChEBI" id="CHEBI:64479"/>
        <dbReference type="EC" id="2.7.8.7"/>
    </reaction>
</comment>
<keyword evidence="11" id="KW-1185">Reference proteome</keyword>
<evidence type="ECO:0000256" key="4">
    <source>
        <dbReference type="ARBA" id="ARBA00022832"/>
    </source>
</evidence>
<comment type="function">
    <text evidence="8">Transfers the 4'-phosphopantetheine moiety from coenzyme A to a Ser of acyl-carrier-protein.</text>
</comment>
<dbReference type="NCBIfam" id="TIGR00556">
    <property type="entry name" value="pantethn_trn"/>
    <property type="match status" value="1"/>
</dbReference>
<dbReference type="EC" id="2.7.8.7" evidence="8"/>
<comment type="caution">
    <text evidence="10">The sequence shown here is derived from an EMBL/GenBank/DDBJ whole genome shotgun (WGS) entry which is preliminary data.</text>
</comment>
<dbReference type="SUPFAM" id="SSF56214">
    <property type="entry name" value="4'-phosphopantetheinyl transferase"/>
    <property type="match status" value="1"/>
</dbReference>
<evidence type="ECO:0000256" key="8">
    <source>
        <dbReference type="HAMAP-Rule" id="MF_00101"/>
    </source>
</evidence>
<feature type="domain" description="4'-phosphopantetheinyl transferase" evidence="9">
    <location>
        <begin position="4"/>
        <end position="107"/>
    </location>
</feature>
<keyword evidence="6 8" id="KW-0443">Lipid metabolism</keyword>
<protein>
    <recommendedName>
        <fullName evidence="8">Holo-[acyl-carrier-protein] synthase</fullName>
        <shortName evidence="8">Holo-ACP synthase</shortName>
        <ecNumber evidence="8">2.7.8.7</ecNumber>
    </recommendedName>
    <alternativeName>
        <fullName evidence="8">4'-phosphopantetheinyl transferase AcpS</fullName>
    </alternativeName>
</protein>
<dbReference type="InterPro" id="IPR004568">
    <property type="entry name" value="Ppantetheine-prot_Trfase_dom"/>
</dbReference>
<evidence type="ECO:0000256" key="1">
    <source>
        <dbReference type="ARBA" id="ARBA00022516"/>
    </source>
</evidence>
<dbReference type="GO" id="GO:0008897">
    <property type="term" value="F:holo-[acyl-carrier-protein] synthase activity"/>
    <property type="evidence" value="ECO:0007669"/>
    <property type="project" value="UniProtKB-EC"/>
</dbReference>
<gene>
    <name evidence="8" type="primary">acpS</name>
    <name evidence="10" type="ORF">JOC27_002407</name>
</gene>
<dbReference type="Proteomes" id="UP000823201">
    <property type="component" value="Unassembled WGS sequence"/>
</dbReference>
<evidence type="ECO:0000256" key="7">
    <source>
        <dbReference type="ARBA" id="ARBA00023160"/>
    </source>
</evidence>
<dbReference type="InterPro" id="IPR002582">
    <property type="entry name" value="ACPS"/>
</dbReference>
<dbReference type="NCBIfam" id="TIGR00516">
    <property type="entry name" value="acpS"/>
    <property type="match status" value="1"/>
</dbReference>
<feature type="binding site" evidence="8">
    <location>
        <position position="8"/>
    </location>
    <ligand>
        <name>Mg(2+)</name>
        <dbReference type="ChEBI" id="CHEBI:18420"/>
    </ligand>
</feature>
<keyword evidence="2 8" id="KW-0808">Transferase</keyword>
<keyword evidence="1 8" id="KW-0444">Lipid biosynthesis</keyword>
<dbReference type="EMBL" id="JAFBEV010000028">
    <property type="protein sequence ID" value="MBM7658944.1"/>
    <property type="molecule type" value="Genomic_DNA"/>
</dbReference>
<comment type="subcellular location">
    <subcellularLocation>
        <location evidence="8">Cytoplasm</location>
    </subcellularLocation>
</comment>
<dbReference type="HAMAP" id="MF_00101">
    <property type="entry name" value="AcpS"/>
    <property type="match status" value="1"/>
</dbReference>
<sequence length="124" mass="13593">MICGIGLDIVERDRMLQKIADQRFVARILVPEEQKIFNQLSPKRKTEFLAGRFSAKEAYAKAKGTGIGASLSFQDICIIDDPAGKPVLTSRLDHGEYTHVSITHTRESAAAVVVIESLSGQSAY</sequence>
<evidence type="ECO:0000256" key="6">
    <source>
        <dbReference type="ARBA" id="ARBA00023098"/>
    </source>
</evidence>
<keyword evidence="4 8" id="KW-0276">Fatty acid metabolism</keyword>
<keyword evidence="5 8" id="KW-0460">Magnesium</keyword>
<evidence type="ECO:0000313" key="10">
    <source>
        <dbReference type="EMBL" id="MBM7658944.1"/>
    </source>
</evidence>
<name>A0ABS2QCR6_9BACL</name>
<dbReference type="Pfam" id="PF01648">
    <property type="entry name" value="ACPS"/>
    <property type="match status" value="1"/>
</dbReference>
<proteinExistence type="inferred from homology"/>
<comment type="cofactor">
    <cofactor evidence="8">
        <name>Mg(2+)</name>
        <dbReference type="ChEBI" id="CHEBI:18420"/>
    </cofactor>
</comment>
<evidence type="ECO:0000256" key="2">
    <source>
        <dbReference type="ARBA" id="ARBA00022679"/>
    </source>
</evidence>
<keyword evidence="7 8" id="KW-0275">Fatty acid biosynthesis</keyword>
<reference evidence="10 11" key="1">
    <citation type="submission" date="2021-01" db="EMBL/GenBank/DDBJ databases">
        <title>Genomic Encyclopedia of Type Strains, Phase IV (KMG-IV): sequencing the most valuable type-strain genomes for metagenomic binning, comparative biology and taxonomic classification.</title>
        <authorList>
            <person name="Goeker M."/>
        </authorList>
    </citation>
    <scope>NUCLEOTIDE SEQUENCE [LARGE SCALE GENOMIC DNA]</scope>
    <source>
        <strain evidence="10 11">DSM 100968</strain>
    </source>
</reference>
<comment type="similarity">
    <text evidence="8">Belongs to the P-Pant transferase superfamily. AcpS family.</text>
</comment>
<dbReference type="InterPro" id="IPR037143">
    <property type="entry name" value="4-PPantetheinyl_Trfase_dom_sf"/>
</dbReference>
<dbReference type="Gene3D" id="3.90.470.20">
    <property type="entry name" value="4'-phosphopantetheinyl transferase domain"/>
    <property type="match status" value="1"/>
</dbReference>
<evidence type="ECO:0000256" key="3">
    <source>
        <dbReference type="ARBA" id="ARBA00022723"/>
    </source>
</evidence>
<evidence type="ECO:0000256" key="5">
    <source>
        <dbReference type="ARBA" id="ARBA00022842"/>
    </source>
</evidence>
<keyword evidence="8" id="KW-0963">Cytoplasm</keyword>
<evidence type="ECO:0000259" key="9">
    <source>
        <dbReference type="Pfam" id="PF01648"/>
    </source>
</evidence>